<dbReference type="InterPro" id="IPR015946">
    <property type="entry name" value="KH_dom-like_a/b"/>
</dbReference>
<organism evidence="1 2">
    <name type="scientific">Lactobacillus xujianguonis</name>
    <dbReference type="NCBI Taxonomy" id="2495899"/>
    <lineage>
        <taxon>Bacteria</taxon>
        <taxon>Bacillati</taxon>
        <taxon>Bacillota</taxon>
        <taxon>Bacilli</taxon>
        <taxon>Lactobacillales</taxon>
        <taxon>Lactobacillaceae</taxon>
        <taxon>Lactobacillus</taxon>
    </lineage>
</organism>
<dbReference type="RefSeq" id="WP_103660930.1">
    <property type="nucleotide sequence ID" value="NZ_ML136872.1"/>
</dbReference>
<dbReference type="Proteomes" id="UP000288291">
    <property type="component" value="Unassembled WGS sequence"/>
</dbReference>
<protein>
    <submittedName>
        <fullName evidence="1">OsmC family peroxiredoxin</fullName>
    </submittedName>
</protein>
<evidence type="ECO:0000313" key="1">
    <source>
        <dbReference type="EMBL" id="RVU71684.1"/>
    </source>
</evidence>
<evidence type="ECO:0000313" key="2">
    <source>
        <dbReference type="Proteomes" id="UP000288291"/>
    </source>
</evidence>
<dbReference type="Gene3D" id="3.30.300.20">
    <property type="match status" value="1"/>
</dbReference>
<gene>
    <name evidence="1" type="ORF">EJK17_01550</name>
</gene>
<name>A0A437SXM5_9LACO</name>
<dbReference type="InterPro" id="IPR036102">
    <property type="entry name" value="OsmC/Ohrsf"/>
</dbReference>
<accession>A0A437SXM5</accession>
<comment type="caution">
    <text evidence="1">The sequence shown here is derived from an EMBL/GenBank/DDBJ whole genome shotgun (WGS) entry which is preliminary data.</text>
</comment>
<proteinExistence type="predicted"/>
<dbReference type="AlphaFoldDB" id="A0A437SXM5"/>
<reference evidence="1 2" key="1">
    <citation type="submission" date="2018-12" db="EMBL/GenBank/DDBJ databases">
        <authorList>
            <person name="Meng J."/>
        </authorList>
    </citation>
    <scope>NUCLEOTIDE SEQUENCE [LARGE SCALE GENOMIC DNA]</scope>
    <source>
        <strain evidence="1 2">HT111-2</strain>
    </source>
</reference>
<dbReference type="InterPro" id="IPR003718">
    <property type="entry name" value="OsmC/Ohr_fam"/>
</dbReference>
<dbReference type="Pfam" id="PF02566">
    <property type="entry name" value="OsmC"/>
    <property type="match status" value="1"/>
</dbReference>
<sequence length="133" mass="14535">MSSYSVNSHSGDKEWQVINQARDYQFIGDAADHAGGPNPVEYLCGAVNTCLSISAQMLAKAHHLDVKNFHLETSGETKKLAHGKSIVAAIEIKVFFDSSMPAADQEKFLKRVLEISTVYQTVKLAVPITVTRA</sequence>
<dbReference type="EMBL" id="RXIA01000003">
    <property type="protein sequence ID" value="RVU71684.1"/>
    <property type="molecule type" value="Genomic_DNA"/>
</dbReference>
<dbReference type="SUPFAM" id="SSF82784">
    <property type="entry name" value="OsmC-like"/>
    <property type="match status" value="1"/>
</dbReference>
<keyword evidence="2" id="KW-1185">Reference proteome</keyword>